<organism evidence="2 3">
    <name type="scientific">Phaseolus angularis</name>
    <name type="common">Azuki bean</name>
    <name type="synonym">Vigna angularis</name>
    <dbReference type="NCBI Taxonomy" id="3914"/>
    <lineage>
        <taxon>Eukaryota</taxon>
        <taxon>Viridiplantae</taxon>
        <taxon>Streptophyta</taxon>
        <taxon>Embryophyta</taxon>
        <taxon>Tracheophyta</taxon>
        <taxon>Spermatophyta</taxon>
        <taxon>Magnoliopsida</taxon>
        <taxon>eudicotyledons</taxon>
        <taxon>Gunneridae</taxon>
        <taxon>Pentapetalae</taxon>
        <taxon>rosids</taxon>
        <taxon>fabids</taxon>
        <taxon>Fabales</taxon>
        <taxon>Fabaceae</taxon>
        <taxon>Papilionoideae</taxon>
        <taxon>50 kb inversion clade</taxon>
        <taxon>NPAAA clade</taxon>
        <taxon>indigoferoid/millettioid clade</taxon>
        <taxon>Phaseoleae</taxon>
        <taxon>Vigna</taxon>
    </lineage>
</organism>
<proteinExistence type="predicted"/>
<dbReference type="AlphaFoldDB" id="A0A8T0KI61"/>
<protein>
    <submittedName>
        <fullName evidence="2">Uncharacterized protein</fullName>
    </submittedName>
</protein>
<dbReference type="EMBL" id="JABFOF010000004">
    <property type="protein sequence ID" value="KAG2399396.1"/>
    <property type="molecule type" value="Genomic_DNA"/>
</dbReference>
<reference evidence="2 3" key="1">
    <citation type="submission" date="2020-05" db="EMBL/GenBank/DDBJ databases">
        <title>Vigna angularis (adzuki bean) Var. LongXiaoDou No. 4 denovo assembly.</title>
        <authorList>
            <person name="Xiang H."/>
        </authorList>
    </citation>
    <scope>NUCLEOTIDE SEQUENCE [LARGE SCALE GENOMIC DNA]</scope>
    <source>
        <tissue evidence="2">Leaf</tissue>
    </source>
</reference>
<feature type="region of interest" description="Disordered" evidence="1">
    <location>
        <begin position="1"/>
        <end position="33"/>
    </location>
</feature>
<dbReference type="Proteomes" id="UP000743370">
    <property type="component" value="Unassembled WGS sequence"/>
</dbReference>
<evidence type="ECO:0000313" key="3">
    <source>
        <dbReference type="Proteomes" id="UP000743370"/>
    </source>
</evidence>
<accession>A0A8T0KI61</accession>
<sequence>MSGSGKKRSSKWDFRVDPEFSPDVSKQLRPGCSSADVAGNNSLKWSYFEGSDKLKPDIGFSSKEPFFGGRGSHKDDVMNKDYGCLDATMEWDEDGYNKKISLGYEEWKPKRQSFIHTGESCGTSEPSSAVLLGQ</sequence>
<comment type="caution">
    <text evidence="2">The sequence shown here is derived from an EMBL/GenBank/DDBJ whole genome shotgun (WGS) entry which is preliminary data.</text>
</comment>
<name>A0A8T0KI61_PHAAN</name>
<evidence type="ECO:0000313" key="2">
    <source>
        <dbReference type="EMBL" id="KAG2399396.1"/>
    </source>
</evidence>
<gene>
    <name evidence="2" type="ORF">HKW66_Vig0081220</name>
</gene>
<evidence type="ECO:0000256" key="1">
    <source>
        <dbReference type="SAM" id="MobiDB-lite"/>
    </source>
</evidence>